<comment type="caution">
    <text evidence="3">The sequence shown here is derived from an EMBL/GenBank/DDBJ whole genome shotgun (WGS) entry which is preliminary data.</text>
</comment>
<dbReference type="Proteomes" id="UP000583944">
    <property type="component" value="Unassembled WGS sequence"/>
</dbReference>
<protein>
    <recommendedName>
        <fullName evidence="2">Protein NO VEIN C-terminal domain-containing protein</fullName>
    </recommendedName>
</protein>
<dbReference type="VEuPathDB" id="TriTrypDB:BCY84_03547"/>
<sequence>MQRATLFSMEAIDAYVKELQSGHDRTSTAPPLTVENILCRIYARFYSKEGQPPLPDGLPFSLKQVPSLASTAVLQSRITAMIQSAVATRPVVTLYELEAEVCLTENVEMYAELGLGCSLAALPCVRHLFGVSVGTNTAPVTSTEFMHFLLFDTNAQALLSGGGDAGDAVRAFACCYKGGKYTSMQLGIHIQHFPWLLRFVRQEVGRTSTFFSDLLNENAWCYKRNKVIYERVMQSLHTAMMSHKNHAEEPPREVKFVVHASQEEAMGTDFPPEMWGTCNGSDGGLSLYGILSAESSFLLVDVGHEMHTSETAKVEQMPPMPVSSFSSLAFPYAAAATVTATDATKTTPKMVTSAHTRKRRRGVVVEERREVFEETLMHPLKQQKEEIQSGDAQTSTTEVAAGVAAGSTPLPTLLEPPPIPLEKVLSILRSLAVMQSSTVAGVCVAPCGDFAVFRTYASKLLSRLRRVERDAKEHVGLASISNDPFSVDAETLLRFFSSNETSDVWCAFHTSLVFHANALECGEGMNTSCPGELLLHCLELGFADLMFLPLVATKSLLPLLAARSLLFRRVLLSGRHTSTDLLVFHPLEFIFDASAEGVDGYPLVAVLDGEILLRGLQDSEFHHKLTTLLGKLEGHGVLTSVPESWLYDGFLLQAVCSQMRDYFNGAERTDLEASHMALRMLLLYWWLVGMWCHAPPSSRIANGVAEILHGLRDVVWLPSLSCHGSESDVSGAALRVESWHAPSELFPFIGEFKRHGLQDFLHFAPHKIRDVLSLSRQNGEISLFQHAHRFLDKWIAVVQSGMEYDNKYLLPSPMGMPEALTAAVALRLLCLLRVGKRISVFTIRYLLRRIAETDEEEILIDARRLPIIPLSMTHTGLDENGELVVREMATCETVCWEPLPDVDRTHMLDRSINFIGEDFYEIAVDVLRVSPVPSLATWLAAAEACRKRIMAGPEINASLTELFLRVFSYSCTSHYRHLLRRFEQQKPVIPGSAAEAALRGVVDVVSGDSLAGHTFPLHGRWRSPAEGLFCCGPYYRGFSGLTLKVTTLYGAAVDKNDDDTVGEDMTPSLPVLIFTEQPHYAVAAVLQRMGVIALEMCTEKIVTFGRMNAVNSAGLHNKIAECAPRVQEFLRTHYPHYYALVHSQVRHSLEYFSTVLAAEPVLREVLRFQGKTYVMTRTVRCWYVQQHNCLYGADEEFFSFLAADAIADLFLPLMDEEVRQGVKKVLQECLRDAELCFNDTRPPPCPPTTTELPPPPPPPSSSSSSAVMEEVWQISAAPALRFRDHFPLGKDGFGPRGKEGVAQNTSGILGGLKMPQMKLLLWGEGGYMARSLPQWKCDLFDSAHGVLRAMERGRSNAGSDSEDEDCPSTPTAPTPKEKLSARRRARRGGRSQFVAPAMVVQEHRETADYALAAERFVAAKLRAEVPPDVDVVWVNENGEYGTPYDILLVRRTVRDAPSSTSTEILAYVEVKSTCTNVRRDFEMSLREFLFAARFGKAYKIYRVFRASTSATHYMHVEVLEDVVRLWRTGSLTMTGGVKVMLAPGA</sequence>
<accession>A0A7J6Y3F3</accession>
<dbReference type="Pfam" id="PF13020">
    <property type="entry name" value="NOV_C"/>
    <property type="match status" value="1"/>
</dbReference>
<reference evidence="3 4" key="1">
    <citation type="journal article" date="2019" name="Genome Biol. Evol.">
        <title>Nanopore Sequencing Significantly Improves Genome Assembly of the Protozoan Parasite Trypanosoma cruzi.</title>
        <authorList>
            <person name="Diaz-Viraque F."/>
            <person name="Pita S."/>
            <person name="Greif G."/>
            <person name="de Souza R.C.M."/>
            <person name="Iraola G."/>
            <person name="Robello C."/>
        </authorList>
    </citation>
    <scope>NUCLEOTIDE SEQUENCE [LARGE SCALE GENOMIC DNA]</scope>
    <source>
        <strain evidence="3 4">Berenice</strain>
    </source>
</reference>
<organism evidence="3 4">
    <name type="scientific">Trypanosoma cruzi</name>
    <dbReference type="NCBI Taxonomy" id="5693"/>
    <lineage>
        <taxon>Eukaryota</taxon>
        <taxon>Discoba</taxon>
        <taxon>Euglenozoa</taxon>
        <taxon>Kinetoplastea</taxon>
        <taxon>Metakinetoplastina</taxon>
        <taxon>Trypanosomatida</taxon>
        <taxon>Trypanosomatidae</taxon>
        <taxon>Trypanosoma</taxon>
        <taxon>Schizotrypanum</taxon>
    </lineage>
</organism>
<feature type="domain" description="Protein NO VEIN C-terminal" evidence="2">
    <location>
        <begin position="1413"/>
        <end position="1510"/>
    </location>
</feature>
<dbReference type="PANTHER" id="PTHR32387">
    <property type="entry name" value="WU:FJ29H11"/>
    <property type="match status" value="1"/>
</dbReference>
<evidence type="ECO:0000313" key="4">
    <source>
        <dbReference type="Proteomes" id="UP000583944"/>
    </source>
</evidence>
<feature type="region of interest" description="Disordered" evidence="1">
    <location>
        <begin position="1352"/>
        <end position="1389"/>
    </location>
</feature>
<dbReference type="VEuPathDB" id="TriTrypDB:ECC02_006022"/>
<evidence type="ECO:0000259" key="2">
    <source>
        <dbReference type="Pfam" id="PF13020"/>
    </source>
</evidence>
<dbReference type="EMBL" id="JABDHM010000043">
    <property type="protein sequence ID" value="KAF5221005.1"/>
    <property type="molecule type" value="Genomic_DNA"/>
</dbReference>
<dbReference type="InterPro" id="IPR024975">
    <property type="entry name" value="NOV_C"/>
</dbReference>
<name>A0A7J6Y3F3_TRYCR</name>
<dbReference type="PANTHER" id="PTHR32387:SF0">
    <property type="entry name" value="PROTEIN NO VEIN"/>
    <property type="match status" value="1"/>
</dbReference>
<proteinExistence type="predicted"/>
<dbReference type="InterPro" id="IPR052957">
    <property type="entry name" value="Auxin_embryo_med"/>
</dbReference>
<gene>
    <name evidence="3" type="ORF">ECC02_006022</name>
</gene>
<dbReference type="VEuPathDB" id="TriTrypDB:BCY84_03548"/>
<feature type="compositionally biased region" description="Pro residues" evidence="1">
    <location>
        <begin position="1241"/>
        <end position="1260"/>
    </location>
</feature>
<feature type="region of interest" description="Disordered" evidence="1">
    <location>
        <begin position="1240"/>
        <end position="1266"/>
    </location>
</feature>
<evidence type="ECO:0000313" key="3">
    <source>
        <dbReference type="EMBL" id="KAF5221005.1"/>
    </source>
</evidence>
<evidence type="ECO:0000256" key="1">
    <source>
        <dbReference type="SAM" id="MobiDB-lite"/>
    </source>
</evidence>